<dbReference type="AlphaFoldDB" id="A0A061QM95"/>
<dbReference type="EMBL" id="GBEZ01026356">
    <property type="protein sequence ID" value="JAC60848.1"/>
    <property type="molecule type" value="Transcribed_RNA"/>
</dbReference>
<proteinExistence type="predicted"/>
<accession>A0A061QM95</accession>
<evidence type="ECO:0000313" key="1">
    <source>
        <dbReference type="EMBL" id="JAC60848.1"/>
    </source>
</evidence>
<sequence>RSLCNSFSAVLSDHVVTEGKCCRIEDSPRLIEMLQETQANCDMFQACGVSRSLCNSFSRNVVCVYNCKSNFLKKK</sequence>
<reference evidence="1" key="1">
    <citation type="submission" date="2014-05" db="EMBL/GenBank/DDBJ databases">
        <title>The transcriptome of the halophilic microalga Tetraselmis sp. GSL018 isolated from the Great Salt Lake, Utah.</title>
        <authorList>
            <person name="Jinkerson R.E."/>
            <person name="D'Adamo S."/>
            <person name="Posewitz M.C."/>
        </authorList>
    </citation>
    <scope>NUCLEOTIDE SEQUENCE</scope>
    <source>
        <strain evidence="1">GSL018</strain>
    </source>
</reference>
<feature type="non-terminal residue" evidence="1">
    <location>
        <position position="75"/>
    </location>
</feature>
<name>A0A061QM95_9CHLO</name>
<feature type="non-terminal residue" evidence="1">
    <location>
        <position position="1"/>
    </location>
</feature>
<gene>
    <name evidence="1" type="ORF">TSPGSL018_27850</name>
</gene>
<organism evidence="1">
    <name type="scientific">Tetraselmis sp. GSL018</name>
    <dbReference type="NCBI Taxonomy" id="582737"/>
    <lineage>
        <taxon>Eukaryota</taxon>
        <taxon>Viridiplantae</taxon>
        <taxon>Chlorophyta</taxon>
        <taxon>core chlorophytes</taxon>
        <taxon>Chlorodendrophyceae</taxon>
        <taxon>Chlorodendrales</taxon>
        <taxon>Chlorodendraceae</taxon>
        <taxon>Tetraselmis</taxon>
    </lineage>
</organism>
<protein>
    <submittedName>
        <fullName evidence="1">Uncharacterized protein</fullName>
    </submittedName>
</protein>